<dbReference type="InterPro" id="IPR017932">
    <property type="entry name" value="GATase_2_dom"/>
</dbReference>
<dbReference type="Proteomes" id="UP000198599">
    <property type="component" value="Unassembled WGS sequence"/>
</dbReference>
<sequence>MCGIVGLFNPVSLASDAPDALARMSDTIAHRGPDAKGTWFDLERGIGLAHRRLAIIDLSETGVQPMHSASGRFTITFNGEIYNYGALRKTLEDENHAPEWRGSSDTEVLLAAIEVWGLEATLKRVRGMFALGLWDRKNDTLSLARDPAGEKPLYVGRLGHTVLFGSELKALTAHPEWRGDIDRDAIAECIRKGQIGAPRTLWQNVRKVIPGTILTLSHEQSDPTTAPETSFWDAFAEAAAARRDRFMGSPEEAVTRLDELLREVVSLQMAADVPLGAFLSGGIDSSTIAAVMQAVSDRPVQSFALGFHEKDANEAEFAKAIATHLGLDHHEIYLSGEDARDLVVDMPSIYDEPFTDSSQIATYLVSRFARETVTVALSGDAGDELFGGYNRYFKAQRLWDGTTTGRIKRGAECAALMALDRAILLPAERLGVTEILGRNVTATRLQLDRRCATLSAATPISGYEASFTGLDATHLLVPGAAPAHEPLLAQIAGEAGWSVLEQTSFLDMARYLPDDILVKVDRAAMAVSLETRIPMLDPEIMRFAYSLPDKIKLMGGESKGVLRGVLERYVPRPLWDRPKMGFGVPTAAWLRGPLFELASDLFSRDTLRSTGILDEDRVIAIWEEFQKNPSLRPKIVWTLFVTQLFLVKANAG</sequence>
<dbReference type="InterPro" id="IPR029055">
    <property type="entry name" value="Ntn_hydrolases_N"/>
</dbReference>
<dbReference type="InterPro" id="IPR033738">
    <property type="entry name" value="AsnB_N"/>
</dbReference>
<dbReference type="EC" id="6.3.5.4" evidence="3"/>
<dbReference type="CDD" id="cd00712">
    <property type="entry name" value="AsnB"/>
    <property type="match status" value="1"/>
</dbReference>
<dbReference type="GO" id="GO:0005524">
    <property type="term" value="F:ATP binding"/>
    <property type="evidence" value="ECO:0007669"/>
    <property type="project" value="UniProtKB-KW"/>
</dbReference>
<keyword evidence="8" id="KW-0061">Asparagine biosynthesis</keyword>
<dbReference type="RefSeq" id="WP_092839463.1">
    <property type="nucleotide sequence ID" value="NZ_FOVP01000014.1"/>
</dbReference>
<keyword evidence="8" id="KW-0028">Amino-acid biosynthesis</keyword>
<dbReference type="InterPro" id="IPR006426">
    <property type="entry name" value="Asn_synth_AEB"/>
</dbReference>
<protein>
    <recommendedName>
        <fullName evidence="3">asparagine synthase (glutamine-hydrolyzing)</fullName>
        <ecNumber evidence="3">6.3.5.4</ecNumber>
    </recommendedName>
</protein>
<keyword evidence="13" id="KW-1185">Reference proteome</keyword>
<dbReference type="InterPro" id="IPR014729">
    <property type="entry name" value="Rossmann-like_a/b/a_fold"/>
</dbReference>
<dbReference type="GO" id="GO:0006529">
    <property type="term" value="P:asparagine biosynthetic process"/>
    <property type="evidence" value="ECO:0007669"/>
    <property type="project" value="UniProtKB-KW"/>
</dbReference>
<feature type="binding site" evidence="9">
    <location>
        <begin position="378"/>
        <end position="379"/>
    </location>
    <ligand>
        <name>ATP</name>
        <dbReference type="ChEBI" id="CHEBI:30616"/>
    </ligand>
</feature>
<gene>
    <name evidence="12" type="ORF">SAMN04487859_1144</name>
</gene>
<organism evidence="12 13">
    <name type="scientific">Roseovarius lutimaris</name>
    <dbReference type="NCBI Taxonomy" id="1005928"/>
    <lineage>
        <taxon>Bacteria</taxon>
        <taxon>Pseudomonadati</taxon>
        <taxon>Pseudomonadota</taxon>
        <taxon>Alphaproteobacteria</taxon>
        <taxon>Rhodobacterales</taxon>
        <taxon>Roseobacteraceae</taxon>
        <taxon>Roseovarius</taxon>
    </lineage>
</organism>
<accession>A0A1I5DYM7</accession>
<dbReference type="Gene3D" id="3.40.50.620">
    <property type="entry name" value="HUPs"/>
    <property type="match status" value="1"/>
</dbReference>
<evidence type="ECO:0000256" key="1">
    <source>
        <dbReference type="ARBA" id="ARBA00005187"/>
    </source>
</evidence>
<dbReference type="InterPro" id="IPR051786">
    <property type="entry name" value="ASN_synthetase/amidase"/>
</dbReference>
<dbReference type="InterPro" id="IPR001962">
    <property type="entry name" value="Asn_synthase"/>
</dbReference>
<reference evidence="13" key="1">
    <citation type="submission" date="2016-10" db="EMBL/GenBank/DDBJ databases">
        <authorList>
            <person name="Varghese N."/>
            <person name="Submissions S."/>
        </authorList>
    </citation>
    <scope>NUCLEOTIDE SEQUENCE [LARGE SCALE GENOMIC DNA]</scope>
    <source>
        <strain evidence="13">DSM 28463</strain>
    </source>
</reference>
<dbReference type="CDD" id="cd01991">
    <property type="entry name" value="Asn_synthase_B_C"/>
    <property type="match status" value="1"/>
</dbReference>
<evidence type="ECO:0000256" key="5">
    <source>
        <dbReference type="ARBA" id="ARBA00022840"/>
    </source>
</evidence>
<keyword evidence="6 8" id="KW-0315">Glutamine amidotransferase</keyword>
<dbReference type="GO" id="GO:0005829">
    <property type="term" value="C:cytosol"/>
    <property type="evidence" value="ECO:0007669"/>
    <property type="project" value="TreeGrafter"/>
</dbReference>
<evidence type="ECO:0000313" key="12">
    <source>
        <dbReference type="EMBL" id="SFO04306.1"/>
    </source>
</evidence>
<dbReference type="PANTHER" id="PTHR43284">
    <property type="entry name" value="ASPARAGINE SYNTHETASE (GLUTAMINE-HYDROLYZING)"/>
    <property type="match status" value="1"/>
</dbReference>
<dbReference type="GO" id="GO:0004066">
    <property type="term" value="F:asparagine synthase (glutamine-hydrolyzing) activity"/>
    <property type="evidence" value="ECO:0007669"/>
    <property type="project" value="UniProtKB-EC"/>
</dbReference>
<feature type="binding site" evidence="9">
    <location>
        <position position="105"/>
    </location>
    <ligand>
        <name>L-glutamine</name>
        <dbReference type="ChEBI" id="CHEBI:58359"/>
    </ligand>
</feature>
<dbReference type="PANTHER" id="PTHR43284:SF1">
    <property type="entry name" value="ASPARAGINE SYNTHETASE"/>
    <property type="match status" value="1"/>
</dbReference>
<dbReference type="STRING" id="1005928.SAMN04487859_1144"/>
<feature type="active site" description="For GATase activity" evidence="8">
    <location>
        <position position="2"/>
    </location>
</feature>
<dbReference type="Gene3D" id="3.60.20.10">
    <property type="entry name" value="Glutamine Phosphoribosylpyrophosphate, subunit 1, domain 1"/>
    <property type="match status" value="1"/>
</dbReference>
<evidence type="ECO:0000313" key="13">
    <source>
        <dbReference type="Proteomes" id="UP000198599"/>
    </source>
</evidence>
<dbReference type="PROSITE" id="PS51278">
    <property type="entry name" value="GATASE_TYPE_2"/>
    <property type="match status" value="1"/>
</dbReference>
<comment type="pathway">
    <text evidence="1">Amino-acid biosynthesis; L-asparagine biosynthesis; L-asparagine from L-aspartate (L-Gln route): step 1/1.</text>
</comment>
<keyword evidence="4 9" id="KW-0547">Nucleotide-binding</keyword>
<comment type="similarity">
    <text evidence="2">Belongs to the asparagine synthetase family.</text>
</comment>
<dbReference type="SUPFAM" id="SSF52402">
    <property type="entry name" value="Adenine nucleotide alpha hydrolases-like"/>
    <property type="match status" value="1"/>
</dbReference>
<evidence type="ECO:0000256" key="4">
    <source>
        <dbReference type="ARBA" id="ARBA00022741"/>
    </source>
</evidence>
<evidence type="ECO:0000256" key="8">
    <source>
        <dbReference type="PIRSR" id="PIRSR001589-1"/>
    </source>
</evidence>
<feature type="site" description="Important for beta-aspartyl-AMP intermediate formation" evidence="10">
    <location>
        <position position="380"/>
    </location>
</feature>
<dbReference type="Pfam" id="PF00733">
    <property type="entry name" value="Asn_synthase"/>
    <property type="match status" value="1"/>
</dbReference>
<dbReference type="OrthoDB" id="9763290at2"/>
<name>A0A1I5DYM7_9RHOB</name>
<dbReference type="NCBIfam" id="TIGR01536">
    <property type="entry name" value="asn_synth_AEB"/>
    <property type="match status" value="1"/>
</dbReference>
<feature type="domain" description="Glutamine amidotransferase type-2" evidence="11">
    <location>
        <begin position="2"/>
        <end position="219"/>
    </location>
</feature>
<evidence type="ECO:0000259" key="11">
    <source>
        <dbReference type="PROSITE" id="PS51278"/>
    </source>
</evidence>
<evidence type="ECO:0000256" key="3">
    <source>
        <dbReference type="ARBA" id="ARBA00012737"/>
    </source>
</evidence>
<dbReference type="Pfam" id="PF13522">
    <property type="entry name" value="GATase_6"/>
    <property type="match status" value="1"/>
</dbReference>
<keyword evidence="5 9" id="KW-0067">ATP-binding</keyword>
<evidence type="ECO:0000256" key="7">
    <source>
        <dbReference type="ARBA" id="ARBA00048741"/>
    </source>
</evidence>
<dbReference type="PIRSF" id="PIRSF001589">
    <property type="entry name" value="Asn_synthetase_glu-h"/>
    <property type="match status" value="1"/>
</dbReference>
<dbReference type="AlphaFoldDB" id="A0A1I5DYM7"/>
<evidence type="ECO:0000256" key="2">
    <source>
        <dbReference type="ARBA" id="ARBA00005752"/>
    </source>
</evidence>
<dbReference type="SUPFAM" id="SSF56235">
    <property type="entry name" value="N-terminal nucleophile aminohydrolases (Ntn hydrolases)"/>
    <property type="match status" value="1"/>
</dbReference>
<dbReference type="EMBL" id="FOVP01000014">
    <property type="protein sequence ID" value="SFO04306.1"/>
    <property type="molecule type" value="Genomic_DNA"/>
</dbReference>
<evidence type="ECO:0000256" key="10">
    <source>
        <dbReference type="PIRSR" id="PIRSR001589-3"/>
    </source>
</evidence>
<proteinExistence type="inferred from homology"/>
<evidence type="ECO:0000256" key="9">
    <source>
        <dbReference type="PIRSR" id="PIRSR001589-2"/>
    </source>
</evidence>
<evidence type="ECO:0000256" key="6">
    <source>
        <dbReference type="ARBA" id="ARBA00022962"/>
    </source>
</evidence>
<comment type="catalytic activity">
    <reaction evidence="7">
        <text>L-aspartate + L-glutamine + ATP + H2O = L-asparagine + L-glutamate + AMP + diphosphate + H(+)</text>
        <dbReference type="Rhea" id="RHEA:12228"/>
        <dbReference type="ChEBI" id="CHEBI:15377"/>
        <dbReference type="ChEBI" id="CHEBI:15378"/>
        <dbReference type="ChEBI" id="CHEBI:29985"/>
        <dbReference type="ChEBI" id="CHEBI:29991"/>
        <dbReference type="ChEBI" id="CHEBI:30616"/>
        <dbReference type="ChEBI" id="CHEBI:33019"/>
        <dbReference type="ChEBI" id="CHEBI:58048"/>
        <dbReference type="ChEBI" id="CHEBI:58359"/>
        <dbReference type="ChEBI" id="CHEBI:456215"/>
        <dbReference type="EC" id="6.3.5.4"/>
    </reaction>
</comment>